<evidence type="ECO:0000313" key="1">
    <source>
        <dbReference type="EMBL" id="KAF7815383.1"/>
    </source>
</evidence>
<sequence>MESAFFHRLYSASSTGAGKLPSMKTSLSLASKEVLMAKLQRRYPIENHSFPRAQIKNEIMKKFTKILHPQFAVANVIEICAKITAVQQESAGGDYIPEAPLQTILRTEDDDFRSGLVFTDKEAVQNTLKVFSLKRHVDYRVTRFAEKFIECKFLHHVTCCKWRARASYRVGLQLWMISRYDSPHNCASTAIAKDYPKLDSDMIARIIADLVANKANIPISLVVETVKKARGFTISYKKAWWGKQKVVAW</sequence>
<reference evidence="1" key="1">
    <citation type="submission" date="2020-09" db="EMBL/GenBank/DDBJ databases">
        <title>Genome-Enabled Discovery of Anthraquinone Biosynthesis in Senna tora.</title>
        <authorList>
            <person name="Kang S.-H."/>
            <person name="Pandey R.P."/>
            <person name="Lee C.-M."/>
            <person name="Sim J.-S."/>
            <person name="Jeong J.-T."/>
            <person name="Choi B.-S."/>
            <person name="Jung M."/>
            <person name="Ginzburg D."/>
            <person name="Zhao K."/>
            <person name="Won S.Y."/>
            <person name="Oh T.-J."/>
            <person name="Yu Y."/>
            <person name="Kim N.-H."/>
            <person name="Lee O.R."/>
            <person name="Lee T.-H."/>
            <person name="Bashyal P."/>
            <person name="Kim T.-S."/>
            <person name="Lee W.-H."/>
            <person name="Kawkins C."/>
            <person name="Kim C.-K."/>
            <person name="Kim J.S."/>
            <person name="Ahn B.O."/>
            <person name="Rhee S.Y."/>
            <person name="Sohng J.K."/>
        </authorList>
    </citation>
    <scope>NUCLEOTIDE SEQUENCE</scope>
    <source>
        <tissue evidence="1">Leaf</tissue>
    </source>
</reference>
<evidence type="ECO:0008006" key="3">
    <source>
        <dbReference type="Google" id="ProtNLM"/>
    </source>
</evidence>
<proteinExistence type="predicted"/>
<keyword evidence="2" id="KW-1185">Reference proteome</keyword>
<organism evidence="1 2">
    <name type="scientific">Senna tora</name>
    <dbReference type="NCBI Taxonomy" id="362788"/>
    <lineage>
        <taxon>Eukaryota</taxon>
        <taxon>Viridiplantae</taxon>
        <taxon>Streptophyta</taxon>
        <taxon>Embryophyta</taxon>
        <taxon>Tracheophyta</taxon>
        <taxon>Spermatophyta</taxon>
        <taxon>Magnoliopsida</taxon>
        <taxon>eudicotyledons</taxon>
        <taxon>Gunneridae</taxon>
        <taxon>Pentapetalae</taxon>
        <taxon>rosids</taxon>
        <taxon>fabids</taxon>
        <taxon>Fabales</taxon>
        <taxon>Fabaceae</taxon>
        <taxon>Caesalpinioideae</taxon>
        <taxon>Cassia clade</taxon>
        <taxon>Senna</taxon>
    </lineage>
</organism>
<protein>
    <recommendedName>
        <fullName evidence="3">Transposase MuDR plant domain-containing protein</fullName>
    </recommendedName>
</protein>
<gene>
    <name evidence="1" type="ORF">G2W53_029352</name>
</gene>
<dbReference type="EMBL" id="JAAIUW010000009">
    <property type="protein sequence ID" value="KAF7815383.1"/>
    <property type="molecule type" value="Genomic_DNA"/>
</dbReference>
<comment type="caution">
    <text evidence="1">The sequence shown here is derived from an EMBL/GenBank/DDBJ whole genome shotgun (WGS) entry which is preliminary data.</text>
</comment>
<accession>A0A834T583</accession>
<dbReference type="OrthoDB" id="678681at2759"/>
<dbReference type="AlphaFoldDB" id="A0A834T583"/>
<dbReference type="Proteomes" id="UP000634136">
    <property type="component" value="Unassembled WGS sequence"/>
</dbReference>
<evidence type="ECO:0000313" key="2">
    <source>
        <dbReference type="Proteomes" id="UP000634136"/>
    </source>
</evidence>
<name>A0A834T583_9FABA</name>